<dbReference type="EMBL" id="JACSPS010000004">
    <property type="protein sequence ID" value="MBD8018941.1"/>
    <property type="molecule type" value="Genomic_DNA"/>
</dbReference>
<keyword evidence="1" id="KW-0732">Signal</keyword>
<feature type="domain" description="SusE outer membrane protein" evidence="2">
    <location>
        <begin position="31"/>
        <end position="122"/>
    </location>
</feature>
<keyword evidence="4" id="KW-1185">Reference proteome</keyword>
<dbReference type="Proteomes" id="UP000626242">
    <property type="component" value="Unassembled WGS sequence"/>
</dbReference>
<feature type="signal peptide" evidence="1">
    <location>
        <begin position="1"/>
        <end position="25"/>
    </location>
</feature>
<dbReference type="Gene3D" id="2.60.40.10">
    <property type="entry name" value="Immunoglobulins"/>
    <property type="match status" value="1"/>
</dbReference>
<feature type="chain" id="PRO_5046226281" evidence="1">
    <location>
        <begin position="26"/>
        <end position="476"/>
    </location>
</feature>
<feature type="domain" description="SusE outer membrane protein" evidence="2">
    <location>
        <begin position="144"/>
        <end position="234"/>
    </location>
</feature>
<organism evidence="3 4">
    <name type="scientific">Kaistella pullorum</name>
    <dbReference type="NCBI Taxonomy" id="2763074"/>
    <lineage>
        <taxon>Bacteria</taxon>
        <taxon>Pseudomonadati</taxon>
        <taxon>Bacteroidota</taxon>
        <taxon>Flavobacteriia</taxon>
        <taxon>Flavobacteriales</taxon>
        <taxon>Weeksellaceae</taxon>
        <taxon>Chryseobacterium group</taxon>
        <taxon>Kaistella</taxon>
    </lineage>
</organism>
<name>A0ABR8WQD7_9FLAO</name>
<evidence type="ECO:0000259" key="2">
    <source>
        <dbReference type="Pfam" id="PF14292"/>
    </source>
</evidence>
<dbReference type="RefSeq" id="WP_251834138.1">
    <property type="nucleotide sequence ID" value="NZ_JACSPS010000004.1"/>
</dbReference>
<protein>
    <submittedName>
        <fullName evidence="3">DUF5115 domain-containing protein</fullName>
    </submittedName>
</protein>
<evidence type="ECO:0000256" key="1">
    <source>
        <dbReference type="SAM" id="SignalP"/>
    </source>
</evidence>
<dbReference type="Gene3D" id="2.60.40.3620">
    <property type="match status" value="2"/>
</dbReference>
<dbReference type="Pfam" id="PF14292">
    <property type="entry name" value="SusE"/>
    <property type="match status" value="2"/>
</dbReference>
<dbReference type="PROSITE" id="PS51257">
    <property type="entry name" value="PROKAR_LIPOPROTEIN"/>
    <property type="match status" value="1"/>
</dbReference>
<reference evidence="3 4" key="1">
    <citation type="submission" date="2020-08" db="EMBL/GenBank/DDBJ databases">
        <title>A Genomic Blueprint of the Chicken Gut Microbiome.</title>
        <authorList>
            <person name="Gilroy R."/>
            <person name="Ravi A."/>
            <person name="Getino M."/>
            <person name="Pursley I."/>
            <person name="Horton D.L."/>
            <person name="Alikhan N.-F."/>
            <person name="Baker D."/>
            <person name="Gharbi K."/>
            <person name="Hall N."/>
            <person name="Watson M."/>
            <person name="Adriaenssens E.M."/>
            <person name="Foster-Nyarko E."/>
            <person name="Jarju S."/>
            <person name="Secka A."/>
            <person name="Antonio M."/>
            <person name="Oren A."/>
            <person name="Chaudhuri R."/>
            <person name="La Ragione R.M."/>
            <person name="Hildebrand F."/>
            <person name="Pallen M.J."/>
        </authorList>
    </citation>
    <scope>NUCLEOTIDE SEQUENCE [LARGE SCALE GENOMIC DNA]</scope>
    <source>
        <strain evidence="3 4">Sa1CVA4</strain>
    </source>
</reference>
<sequence length="476" mass="50947">MKNIFKTLMVLCLPLILLTACRNDADRDWASPEASFTLHNTVPGVSVLYPSMDNNPYILTWEPSTGASTYSVVVSATEDFAKKSVLGTSDKTTLRTTIGELNTAMLQVGVKPYSLQTVYIRVETGSAVSNAIAFSVTPYPSAVPVITKPTAGESVVLDAASPLATATVVTWTDYAYGVNVSYNVEIAKKGSTDFVSTGTVTDLKELAWTNFALNNAVIGLNLPVGVASEVDVRVTASTTSTGGTITKTSEVVTFKVTPFQPAFVDFYIVGGGSAVGWNASAAQKLNRNNEISEIYTYLESNGSFRFLGQQDWSPINYSLNAPGMNEGYKYFNTWSANLEPDGSENMKFTGNSGMYKITIDQNSRDIKVTPSSVPTLPTNVYLVGSIQGWNAGAAIPMTQVGDGVYEHVIAIGDDAAFKFLGQQDWSGQEWGNMHSAGTSGYLGPNGDNGDIKFNGGGNMYKITANIKLGTYTVTPQ</sequence>
<gene>
    <name evidence="3" type="ORF">H9628_10700</name>
</gene>
<dbReference type="InterPro" id="IPR013783">
    <property type="entry name" value="Ig-like_fold"/>
</dbReference>
<evidence type="ECO:0000313" key="3">
    <source>
        <dbReference type="EMBL" id="MBD8018941.1"/>
    </source>
</evidence>
<accession>A0ABR8WQD7</accession>
<dbReference type="InterPro" id="IPR025970">
    <property type="entry name" value="SusE"/>
</dbReference>
<proteinExistence type="predicted"/>
<evidence type="ECO:0000313" key="4">
    <source>
        <dbReference type="Proteomes" id="UP000626242"/>
    </source>
</evidence>
<comment type="caution">
    <text evidence="3">The sequence shown here is derived from an EMBL/GenBank/DDBJ whole genome shotgun (WGS) entry which is preliminary data.</text>
</comment>